<dbReference type="PANTHER" id="PTHR36699:SF1">
    <property type="entry name" value="L,D-TRANSPEPTIDASE YAFK-RELATED"/>
    <property type="match status" value="1"/>
</dbReference>
<evidence type="ECO:0000259" key="9">
    <source>
        <dbReference type="PROSITE" id="PS52029"/>
    </source>
</evidence>
<keyword evidence="3" id="KW-0808">Transferase</keyword>
<feature type="chain" id="PRO_5046731462" description="L,D-TPase catalytic domain-containing protein" evidence="8">
    <location>
        <begin position="23"/>
        <end position="234"/>
    </location>
</feature>
<evidence type="ECO:0000313" key="11">
    <source>
        <dbReference type="Proteomes" id="UP001501410"/>
    </source>
</evidence>
<accession>A0ABP8MNT9</accession>
<keyword evidence="6 7" id="KW-0961">Cell wall biogenesis/degradation</keyword>
<feature type="active site" description="Nucleophile" evidence="7">
    <location>
        <position position="209"/>
    </location>
</feature>
<keyword evidence="4 7" id="KW-0133">Cell shape</keyword>
<dbReference type="Gene3D" id="2.40.440.10">
    <property type="entry name" value="L,D-transpeptidase catalytic domain-like"/>
    <property type="match status" value="1"/>
</dbReference>
<keyword evidence="11" id="KW-1185">Reference proteome</keyword>
<keyword evidence="8" id="KW-0732">Signal</keyword>
<dbReference type="InterPro" id="IPR038063">
    <property type="entry name" value="Transpep_catalytic_dom"/>
</dbReference>
<keyword evidence="5 7" id="KW-0573">Peptidoglycan synthesis</keyword>
<proteinExistence type="inferred from homology"/>
<evidence type="ECO:0000256" key="8">
    <source>
        <dbReference type="SAM" id="SignalP"/>
    </source>
</evidence>
<dbReference type="CDD" id="cd16913">
    <property type="entry name" value="YkuD_like"/>
    <property type="match status" value="1"/>
</dbReference>
<evidence type="ECO:0000256" key="5">
    <source>
        <dbReference type="ARBA" id="ARBA00022984"/>
    </source>
</evidence>
<gene>
    <name evidence="10" type="ORF">GCM10023092_10400</name>
</gene>
<dbReference type="Proteomes" id="UP001501410">
    <property type="component" value="Unassembled WGS sequence"/>
</dbReference>
<reference evidence="11" key="1">
    <citation type="journal article" date="2019" name="Int. J. Syst. Evol. Microbiol.">
        <title>The Global Catalogue of Microorganisms (GCM) 10K type strain sequencing project: providing services to taxonomists for standard genome sequencing and annotation.</title>
        <authorList>
            <consortium name="The Broad Institute Genomics Platform"/>
            <consortium name="The Broad Institute Genome Sequencing Center for Infectious Disease"/>
            <person name="Wu L."/>
            <person name="Ma J."/>
        </authorList>
    </citation>
    <scope>NUCLEOTIDE SEQUENCE [LARGE SCALE GENOMIC DNA]</scope>
    <source>
        <strain evidence="11">JCM 31921</strain>
    </source>
</reference>
<comment type="pathway">
    <text evidence="1 7">Cell wall biogenesis; peptidoglycan biosynthesis.</text>
</comment>
<organism evidence="10 11">
    <name type="scientific">Rurimicrobium arvi</name>
    <dbReference type="NCBI Taxonomy" id="2049916"/>
    <lineage>
        <taxon>Bacteria</taxon>
        <taxon>Pseudomonadati</taxon>
        <taxon>Bacteroidota</taxon>
        <taxon>Chitinophagia</taxon>
        <taxon>Chitinophagales</taxon>
        <taxon>Chitinophagaceae</taxon>
        <taxon>Rurimicrobium</taxon>
    </lineage>
</organism>
<evidence type="ECO:0000256" key="3">
    <source>
        <dbReference type="ARBA" id="ARBA00022679"/>
    </source>
</evidence>
<name>A0ABP8MNT9_9BACT</name>
<evidence type="ECO:0000256" key="7">
    <source>
        <dbReference type="PROSITE-ProRule" id="PRU01373"/>
    </source>
</evidence>
<dbReference type="PROSITE" id="PS52029">
    <property type="entry name" value="LD_TPASE"/>
    <property type="match status" value="1"/>
</dbReference>
<evidence type="ECO:0000256" key="2">
    <source>
        <dbReference type="ARBA" id="ARBA00005992"/>
    </source>
</evidence>
<comment type="similarity">
    <text evidence="2">Belongs to the YkuD family.</text>
</comment>
<comment type="caution">
    <text evidence="10">The sequence shown here is derived from an EMBL/GenBank/DDBJ whole genome shotgun (WGS) entry which is preliminary data.</text>
</comment>
<feature type="active site" description="Proton donor/acceptor" evidence="7">
    <location>
        <position position="189"/>
    </location>
</feature>
<dbReference type="Pfam" id="PF03734">
    <property type="entry name" value="YkuD"/>
    <property type="match status" value="1"/>
</dbReference>
<dbReference type="SUPFAM" id="SSF141523">
    <property type="entry name" value="L,D-transpeptidase catalytic domain-like"/>
    <property type="match status" value="1"/>
</dbReference>
<sequence length="234" mass="26358">MWSKKLCFLLYLVLFAYPVVKAQGLEVDKDAPVKNLKLVREEDDGKGHIIRTVQYSKGNVRVTETIFITKGPAVTELHVPIRPDTLVKNLLEIVVSKSSYRVGLYYRNRLIRSYKAVFGPNPKFNKLMEGDRNTPEGKFTITNKNPASKYNKFMLLSYPNDSAYARFNMLKKQGKIPADARIGGDIGIHGIWKGGDDMIEMGVGWTDGCVAIKNKDIEELFSLVGVGTKVTIRR</sequence>
<evidence type="ECO:0000313" key="10">
    <source>
        <dbReference type="EMBL" id="GAA4452031.1"/>
    </source>
</evidence>
<dbReference type="EMBL" id="BAABEZ010000013">
    <property type="protein sequence ID" value="GAA4452031.1"/>
    <property type="molecule type" value="Genomic_DNA"/>
</dbReference>
<evidence type="ECO:0000256" key="1">
    <source>
        <dbReference type="ARBA" id="ARBA00004752"/>
    </source>
</evidence>
<feature type="signal peptide" evidence="8">
    <location>
        <begin position="1"/>
        <end position="22"/>
    </location>
</feature>
<dbReference type="PANTHER" id="PTHR36699">
    <property type="entry name" value="LD-TRANSPEPTIDASE"/>
    <property type="match status" value="1"/>
</dbReference>
<evidence type="ECO:0000256" key="6">
    <source>
        <dbReference type="ARBA" id="ARBA00023316"/>
    </source>
</evidence>
<dbReference type="InterPro" id="IPR005490">
    <property type="entry name" value="LD_TPept_cat_dom"/>
</dbReference>
<protein>
    <recommendedName>
        <fullName evidence="9">L,D-TPase catalytic domain-containing protein</fullName>
    </recommendedName>
</protein>
<dbReference type="RefSeq" id="WP_344823468.1">
    <property type="nucleotide sequence ID" value="NZ_BAABEZ010000013.1"/>
</dbReference>
<feature type="domain" description="L,D-TPase catalytic" evidence="9">
    <location>
        <begin position="91"/>
        <end position="233"/>
    </location>
</feature>
<evidence type="ECO:0000256" key="4">
    <source>
        <dbReference type="ARBA" id="ARBA00022960"/>
    </source>
</evidence>